<dbReference type="EMBL" id="PUIV01000001">
    <property type="protein sequence ID" value="PWB95965.1"/>
    <property type="molecule type" value="Genomic_DNA"/>
</dbReference>
<keyword evidence="1" id="KW-0812">Transmembrane</keyword>
<keyword evidence="1" id="KW-0472">Membrane</keyword>
<evidence type="ECO:0000313" key="2">
    <source>
        <dbReference type="EMBL" id="PWB95965.1"/>
    </source>
</evidence>
<sequence length="87" mass="9182">MTFAVTEFASRPVETASAVKIAFVILGATVALAGTKALLSRNATPIAEPAVFAIAEHAEDRCRYVPVESHGGLAEGKALRVVCRKTR</sequence>
<keyword evidence="3" id="KW-1185">Reference proteome</keyword>
<dbReference type="AlphaFoldDB" id="A0A2U1SWG1"/>
<organism evidence="2 3">
    <name type="scientific">Methylosinus sporium</name>
    <dbReference type="NCBI Taxonomy" id="428"/>
    <lineage>
        <taxon>Bacteria</taxon>
        <taxon>Pseudomonadati</taxon>
        <taxon>Pseudomonadota</taxon>
        <taxon>Alphaproteobacteria</taxon>
        <taxon>Hyphomicrobiales</taxon>
        <taxon>Methylocystaceae</taxon>
        <taxon>Methylosinus</taxon>
    </lineage>
</organism>
<dbReference type="RefSeq" id="WP_108915639.1">
    <property type="nucleotide sequence ID" value="NZ_BGJY01000001.1"/>
</dbReference>
<dbReference type="OrthoDB" id="8448954at2"/>
<protein>
    <submittedName>
        <fullName evidence="2">Uncharacterized protein</fullName>
    </submittedName>
</protein>
<feature type="transmembrane region" description="Helical" evidence="1">
    <location>
        <begin position="20"/>
        <end position="39"/>
    </location>
</feature>
<evidence type="ECO:0000313" key="3">
    <source>
        <dbReference type="Proteomes" id="UP000245137"/>
    </source>
</evidence>
<name>A0A2U1SWG1_METSR</name>
<comment type="caution">
    <text evidence="2">The sequence shown here is derived from an EMBL/GenBank/DDBJ whole genome shotgun (WGS) entry which is preliminary data.</text>
</comment>
<evidence type="ECO:0000256" key="1">
    <source>
        <dbReference type="SAM" id="Phobius"/>
    </source>
</evidence>
<proteinExistence type="predicted"/>
<gene>
    <name evidence="2" type="ORF">C5689_02065</name>
</gene>
<keyword evidence="1" id="KW-1133">Transmembrane helix</keyword>
<dbReference type="Proteomes" id="UP000245137">
    <property type="component" value="Unassembled WGS sequence"/>
</dbReference>
<accession>A0A2U1SWG1</accession>
<reference evidence="2 3" key="1">
    <citation type="journal article" date="2018" name="Appl. Microbiol. Biotechnol.">
        <title>Co-cultivation of the strictly anaerobic methanogen Methanosarcina barkeri with aerobic methanotrophs in an oxygen-limited membrane bioreactor.</title>
        <authorList>
            <person name="In 't Zandt M.H."/>
            <person name="van den Bosch T.J.M."/>
            <person name="Rijkers R."/>
            <person name="van Kessel M.A.H.J."/>
            <person name="Jetten M.S.M."/>
            <person name="Welte C.U."/>
        </authorList>
    </citation>
    <scope>NUCLEOTIDE SEQUENCE [LARGE SCALE GENOMIC DNA]</scope>
    <source>
        <strain evidence="2 3">DSM 17706</strain>
    </source>
</reference>